<feature type="transmembrane region" description="Helical" evidence="6">
    <location>
        <begin position="63"/>
        <end position="81"/>
    </location>
</feature>
<evidence type="ECO:0000256" key="5">
    <source>
        <dbReference type="ARBA" id="ARBA00023136"/>
    </source>
</evidence>
<keyword evidence="2 6" id="KW-0812">Transmembrane</keyword>
<evidence type="ECO:0000256" key="3">
    <source>
        <dbReference type="ARBA" id="ARBA00022906"/>
    </source>
</evidence>
<feature type="domain" description="Cation efflux protein transmembrane" evidence="7">
    <location>
        <begin position="30"/>
        <end position="207"/>
    </location>
</feature>
<dbReference type="PANTHER" id="PTHR11562:SF17">
    <property type="entry name" value="RE54080P-RELATED"/>
    <property type="match status" value="1"/>
</dbReference>
<evidence type="ECO:0000313" key="8">
    <source>
        <dbReference type="EMBL" id="RKQ72406.1"/>
    </source>
</evidence>
<feature type="transmembrane region" description="Helical" evidence="6">
    <location>
        <begin position="29"/>
        <end position="57"/>
    </location>
</feature>
<evidence type="ECO:0000256" key="2">
    <source>
        <dbReference type="ARBA" id="ARBA00022692"/>
    </source>
</evidence>
<dbReference type="PANTHER" id="PTHR11562">
    <property type="entry name" value="CATION EFFLUX PROTEIN/ ZINC TRANSPORTER"/>
    <property type="match status" value="1"/>
</dbReference>
<feature type="transmembrane region" description="Helical" evidence="6">
    <location>
        <begin position="88"/>
        <end position="107"/>
    </location>
</feature>
<keyword evidence="3" id="KW-0813">Transport</keyword>
<evidence type="ECO:0000256" key="1">
    <source>
        <dbReference type="ARBA" id="ARBA00004141"/>
    </source>
</evidence>
<dbReference type="GO" id="GO:0005886">
    <property type="term" value="C:plasma membrane"/>
    <property type="evidence" value="ECO:0007669"/>
    <property type="project" value="TreeGrafter"/>
</dbReference>
<dbReference type="RefSeq" id="WP_121216805.1">
    <property type="nucleotide sequence ID" value="NZ_RBIG01000001.1"/>
</dbReference>
<dbReference type="Pfam" id="PF01545">
    <property type="entry name" value="Cation_efflux"/>
    <property type="match status" value="1"/>
</dbReference>
<evidence type="ECO:0000313" key="9">
    <source>
        <dbReference type="Proteomes" id="UP000277424"/>
    </source>
</evidence>
<dbReference type="InterPro" id="IPR058533">
    <property type="entry name" value="Cation_efflux_TM"/>
</dbReference>
<gene>
    <name evidence="8" type="ORF">BCL74_0171</name>
</gene>
<dbReference type="Proteomes" id="UP000277424">
    <property type="component" value="Unassembled WGS sequence"/>
</dbReference>
<comment type="caution">
    <text evidence="8">The sequence shown here is derived from an EMBL/GenBank/DDBJ whole genome shotgun (WGS) entry which is preliminary data.</text>
</comment>
<dbReference type="OrthoDB" id="9799649at2"/>
<feature type="transmembrane region" description="Helical" evidence="6">
    <location>
        <begin position="119"/>
        <end position="140"/>
    </location>
</feature>
<feature type="transmembrane region" description="Helical" evidence="6">
    <location>
        <begin position="183"/>
        <end position="201"/>
    </location>
</feature>
<keyword evidence="3" id="KW-0862">Zinc</keyword>
<organism evidence="8 9">
    <name type="scientific">Oceanibaculum indicum</name>
    <dbReference type="NCBI Taxonomy" id="526216"/>
    <lineage>
        <taxon>Bacteria</taxon>
        <taxon>Pseudomonadati</taxon>
        <taxon>Pseudomonadota</taxon>
        <taxon>Alphaproteobacteria</taxon>
        <taxon>Rhodospirillales</taxon>
        <taxon>Oceanibaculaceae</taxon>
        <taxon>Oceanibaculum</taxon>
    </lineage>
</organism>
<keyword evidence="3" id="KW-0864">Zinc transport</keyword>
<evidence type="ECO:0000256" key="6">
    <source>
        <dbReference type="SAM" id="Phobius"/>
    </source>
</evidence>
<name>A0A420WNE4_9PROT</name>
<dbReference type="Gene3D" id="1.20.1510.10">
    <property type="entry name" value="Cation efflux protein transmembrane domain"/>
    <property type="match status" value="1"/>
</dbReference>
<accession>A0A420WNE4</accession>
<dbReference type="GO" id="GO:0005385">
    <property type="term" value="F:zinc ion transmembrane transporter activity"/>
    <property type="evidence" value="ECO:0007669"/>
    <property type="project" value="TreeGrafter"/>
</dbReference>
<evidence type="ECO:0000256" key="4">
    <source>
        <dbReference type="ARBA" id="ARBA00022989"/>
    </source>
</evidence>
<dbReference type="InterPro" id="IPR050681">
    <property type="entry name" value="CDF/SLC30A"/>
</dbReference>
<dbReference type="SUPFAM" id="SSF161111">
    <property type="entry name" value="Cation efflux protein transmembrane domain-like"/>
    <property type="match status" value="1"/>
</dbReference>
<dbReference type="AlphaFoldDB" id="A0A420WNE4"/>
<keyword evidence="4 6" id="KW-1133">Transmembrane helix</keyword>
<dbReference type="InterPro" id="IPR027469">
    <property type="entry name" value="Cation_efflux_TMD_sf"/>
</dbReference>
<keyword evidence="3" id="KW-0406">Ion transport</keyword>
<protein>
    <submittedName>
        <fullName evidence="8">Cation diffusion facilitator family transporter</fullName>
    </submittedName>
</protein>
<dbReference type="EMBL" id="RBIG01000001">
    <property type="protein sequence ID" value="RKQ72406.1"/>
    <property type="molecule type" value="Genomic_DNA"/>
</dbReference>
<sequence>MSGCCGPSHDHGHDHGSAFDGASPAYRRVLLIVLAINAAMFAVEVAAGAIAGSLALYADSVDFAMDAATYGLSFWAIGRAAETRARVALFKGASLGVIGTAVLLMALWRLYSGAPPEPITMGAIGLLALAANVISAVLLFRWRDGDANVASVWQCTRNDAIGNVLVVLAAVGVFGTGSALPDLIVASLMAALFLNSAFRIIRQARGELRSAAVQAG</sequence>
<keyword evidence="5 6" id="KW-0472">Membrane</keyword>
<comment type="subcellular location">
    <subcellularLocation>
        <location evidence="1">Membrane</location>
        <topology evidence="1">Multi-pass membrane protein</topology>
    </subcellularLocation>
</comment>
<proteinExistence type="predicted"/>
<reference evidence="8 9" key="1">
    <citation type="submission" date="2018-10" db="EMBL/GenBank/DDBJ databases">
        <title>Comparative analysis of microorganisms from saline springs in Andes Mountain Range, Colombia.</title>
        <authorList>
            <person name="Rubin E."/>
        </authorList>
    </citation>
    <scope>NUCLEOTIDE SEQUENCE [LARGE SCALE GENOMIC DNA]</scope>
    <source>
        <strain evidence="8 9">USBA 36</strain>
    </source>
</reference>
<feature type="transmembrane region" description="Helical" evidence="6">
    <location>
        <begin position="160"/>
        <end position="177"/>
    </location>
</feature>
<evidence type="ECO:0000259" key="7">
    <source>
        <dbReference type="Pfam" id="PF01545"/>
    </source>
</evidence>